<dbReference type="Gene3D" id="2.30.30.290">
    <property type="entry name" value="YopX-like domains"/>
    <property type="match status" value="1"/>
</dbReference>
<dbReference type="SUPFAM" id="SSF159006">
    <property type="entry name" value="YopX-like"/>
    <property type="match status" value="1"/>
</dbReference>
<dbReference type="AlphaFoldDB" id="A0AAP5N1B2"/>
<gene>
    <name evidence="2" type="ORF">P7H09_05295</name>
</gene>
<dbReference type="Proteomes" id="UP001259239">
    <property type="component" value="Unassembled WGS sequence"/>
</dbReference>
<reference evidence="2" key="1">
    <citation type="journal article" date="2023" name="J. Vet. Diagn. Invest.">
        <title>Oxytetracycline-resistant Paenibacillus larvae identified in commercial beekeeping operations in Saskatchewan using pooled honey sampling.</title>
        <authorList>
            <person name="Obshta O."/>
            <person name="Zabrodski M.W."/>
            <person name="Soomro T."/>
            <person name="Wilson G."/>
            <person name="Masood F."/>
            <person name="Thebeau J."/>
            <person name="Silva M.C.B."/>
            <person name="Biganski S."/>
            <person name="Kozii I.V."/>
            <person name="Koziy R.V."/>
            <person name="Raza M.F."/>
            <person name="Jose M.S."/>
            <person name="Simko E."/>
            <person name="Wood S.C."/>
        </authorList>
    </citation>
    <scope>NUCLEOTIDE SEQUENCE</scope>
    <source>
        <strain evidence="2">PL001</strain>
    </source>
</reference>
<name>A0AAP5N1B2_9BACL</name>
<evidence type="ECO:0000313" key="2">
    <source>
        <dbReference type="EMBL" id="MDT2250797.1"/>
    </source>
</evidence>
<evidence type="ECO:0000313" key="3">
    <source>
        <dbReference type="Proteomes" id="UP001259239"/>
    </source>
</evidence>
<reference evidence="2" key="2">
    <citation type="submission" date="2023-03" db="EMBL/GenBank/DDBJ databases">
        <authorList>
            <person name="Obshta O."/>
            <person name="Zabrodski M.W."/>
            <person name="Soomro T."/>
            <person name="Wilson G."/>
            <person name="Masood F."/>
            <person name="Thebeau J."/>
            <person name="Bezerra Da Silva M.C."/>
            <person name="Raza F."/>
            <person name="Biganski S."/>
            <person name="Jose M."/>
            <person name="Camilli M."/>
            <person name="Kozii I.V."/>
            <person name="Kozii R.V."/>
            <person name="Simko E."/>
            <person name="Wood S.C."/>
        </authorList>
    </citation>
    <scope>NUCLEOTIDE SEQUENCE</scope>
    <source>
        <strain evidence="2">PL001</strain>
    </source>
</reference>
<sequence length="127" mass="15176">MNRPIKFRGKRIDNGEWVYGFYLYGAILDEHLIWTDNENWRVDYETVGQFTRLYDRNNVEIFEDDIVEIKNHPFDRFIEINGMYTVGYSDRMELCCGNWLLHHVLPYVTVVGNIYEHPHLLGGTEDE</sequence>
<dbReference type="RefSeq" id="WP_051427994.1">
    <property type="nucleotide sequence ID" value="NZ_CP121102.1"/>
</dbReference>
<protein>
    <submittedName>
        <fullName evidence="2">YopX family protein</fullName>
    </submittedName>
</protein>
<proteinExistence type="predicted"/>
<organism evidence="2 3">
    <name type="scientific">Paenibacillus larvae</name>
    <dbReference type="NCBI Taxonomy" id="1464"/>
    <lineage>
        <taxon>Bacteria</taxon>
        <taxon>Bacillati</taxon>
        <taxon>Bacillota</taxon>
        <taxon>Bacilli</taxon>
        <taxon>Bacillales</taxon>
        <taxon>Paenibacillaceae</taxon>
        <taxon>Paenibacillus</taxon>
    </lineage>
</organism>
<comment type="caution">
    <text evidence="2">The sequence shown here is derived from an EMBL/GenBank/DDBJ whole genome shotgun (WGS) entry which is preliminary data.</text>
</comment>
<dbReference type="Pfam" id="PF09643">
    <property type="entry name" value="YopX"/>
    <property type="match status" value="1"/>
</dbReference>
<dbReference type="InterPro" id="IPR019096">
    <property type="entry name" value="YopX_protein"/>
</dbReference>
<dbReference type="InterPro" id="IPR023385">
    <property type="entry name" value="YopX-like_C"/>
</dbReference>
<feature type="domain" description="YopX protein" evidence="1">
    <location>
        <begin position="6"/>
        <end position="121"/>
    </location>
</feature>
<dbReference type="EMBL" id="JARQGV010000004">
    <property type="protein sequence ID" value="MDT2250797.1"/>
    <property type="molecule type" value="Genomic_DNA"/>
</dbReference>
<evidence type="ECO:0000259" key="1">
    <source>
        <dbReference type="Pfam" id="PF09643"/>
    </source>
</evidence>
<accession>A0AAP5N1B2</accession>